<accession>A4CC85</accession>
<sequence>MFEFFFTINLSYEKCLGYYHGTIKQIQVTSDEGKKIRLPAERFRPFITSIGIRGRYRLRLTETHQFISLEKIG</sequence>
<gene>
    <name evidence="1" type="ORF">PTD2_19160</name>
</gene>
<evidence type="ECO:0000313" key="1">
    <source>
        <dbReference type="EMBL" id="EAR27972.1"/>
    </source>
</evidence>
<dbReference type="AlphaFoldDB" id="A4CC85"/>
<dbReference type="Pfam" id="PF11197">
    <property type="entry name" value="DUF2835"/>
    <property type="match status" value="1"/>
</dbReference>
<dbReference type="Proteomes" id="UP000006201">
    <property type="component" value="Unassembled WGS sequence"/>
</dbReference>
<reference evidence="1 2" key="1">
    <citation type="submission" date="2006-02" db="EMBL/GenBank/DDBJ databases">
        <authorList>
            <person name="Moran M.A."/>
            <person name="Kjelleberg S."/>
            <person name="Egan S."/>
            <person name="Saunders N."/>
            <person name="Thomas T."/>
            <person name="Ferriera S."/>
            <person name="Johnson J."/>
            <person name="Kravitz S."/>
            <person name="Halpern A."/>
            <person name="Remington K."/>
            <person name="Beeson K."/>
            <person name="Tran B."/>
            <person name="Rogers Y.-H."/>
            <person name="Friedman R."/>
            <person name="Venter J.C."/>
        </authorList>
    </citation>
    <scope>NUCLEOTIDE SEQUENCE [LARGE SCALE GENOMIC DNA]</scope>
    <source>
        <strain evidence="1 2">D2</strain>
    </source>
</reference>
<evidence type="ECO:0000313" key="2">
    <source>
        <dbReference type="Proteomes" id="UP000006201"/>
    </source>
</evidence>
<comment type="caution">
    <text evidence="1">The sequence shown here is derived from an EMBL/GenBank/DDBJ whole genome shotgun (WGS) entry which is preliminary data.</text>
</comment>
<organism evidence="1 2">
    <name type="scientific">Pseudoalteromonas tunicata D2</name>
    <dbReference type="NCBI Taxonomy" id="87626"/>
    <lineage>
        <taxon>Bacteria</taxon>
        <taxon>Pseudomonadati</taxon>
        <taxon>Pseudomonadota</taxon>
        <taxon>Gammaproteobacteria</taxon>
        <taxon>Alteromonadales</taxon>
        <taxon>Pseudoalteromonadaceae</taxon>
        <taxon>Pseudoalteromonas</taxon>
    </lineage>
</organism>
<dbReference type="HOGENOM" id="CLU_185065_1_1_6"/>
<name>A4CC85_9GAMM</name>
<keyword evidence="2" id="KW-1185">Reference proteome</keyword>
<dbReference type="EMBL" id="AAOH01000005">
    <property type="protein sequence ID" value="EAR27972.1"/>
    <property type="molecule type" value="Genomic_DNA"/>
</dbReference>
<dbReference type="RefSeq" id="WP_009839804.1">
    <property type="nucleotide sequence ID" value="NZ_CH959301.1"/>
</dbReference>
<dbReference type="eggNOG" id="ENOG50305X4">
    <property type="taxonomic scope" value="Bacteria"/>
</dbReference>
<protein>
    <submittedName>
        <fullName evidence="1">Uncharacterized protein</fullName>
    </submittedName>
</protein>
<proteinExistence type="predicted"/>
<dbReference type="InterPro" id="IPR021363">
    <property type="entry name" value="DUF2835"/>
</dbReference>
<dbReference type="OrthoDB" id="5600793at2"/>
<dbReference type="STRING" id="87626.PTD2_19160"/>